<gene>
    <name evidence="9" type="ORF">GXW74_14135</name>
</gene>
<evidence type="ECO:0000256" key="6">
    <source>
        <dbReference type="ARBA" id="ARBA00022989"/>
    </source>
</evidence>
<evidence type="ECO:0000256" key="7">
    <source>
        <dbReference type="ARBA" id="ARBA00023136"/>
    </source>
</evidence>
<feature type="transmembrane region" description="Helical" evidence="8">
    <location>
        <begin position="881"/>
        <end position="901"/>
    </location>
</feature>
<dbReference type="SUPFAM" id="SSF82714">
    <property type="entry name" value="Multidrug efflux transporter AcrB TolC docking domain, DN and DC subdomains"/>
    <property type="match status" value="2"/>
</dbReference>
<feature type="transmembrane region" description="Helical" evidence="8">
    <location>
        <begin position="431"/>
        <end position="451"/>
    </location>
</feature>
<comment type="subcellular location">
    <subcellularLocation>
        <location evidence="1">Cell inner membrane</location>
        <topology evidence="1">Multi-pass membrane protein</topology>
    </subcellularLocation>
</comment>
<dbReference type="SUPFAM" id="SSF82866">
    <property type="entry name" value="Multidrug efflux transporter AcrB transmembrane domain"/>
    <property type="match status" value="2"/>
</dbReference>
<evidence type="ECO:0000256" key="4">
    <source>
        <dbReference type="ARBA" id="ARBA00022519"/>
    </source>
</evidence>
<keyword evidence="5 8" id="KW-0812">Transmembrane</keyword>
<feature type="transmembrane region" description="Helical" evidence="8">
    <location>
        <begin position="984"/>
        <end position="1010"/>
    </location>
</feature>
<dbReference type="InterPro" id="IPR001036">
    <property type="entry name" value="Acrflvin-R"/>
</dbReference>
<dbReference type="GO" id="GO:0005886">
    <property type="term" value="C:plasma membrane"/>
    <property type="evidence" value="ECO:0007669"/>
    <property type="project" value="UniProtKB-SubCell"/>
</dbReference>
<evidence type="ECO:0000256" key="3">
    <source>
        <dbReference type="ARBA" id="ARBA00022475"/>
    </source>
</evidence>
<feature type="transmembrane region" description="Helical" evidence="8">
    <location>
        <begin position="386"/>
        <end position="410"/>
    </location>
</feature>
<reference evidence="9" key="2">
    <citation type="journal article" date="2021" name="Syst. Appl. Microbiol.">
        <title>Roseomonas hellenica sp. nov., isolated from roots of wild-growing Alkanna tinctoria.</title>
        <authorList>
            <person name="Rat A."/>
            <person name="Naranjo H.D."/>
            <person name="Lebbe L."/>
            <person name="Cnockaert M."/>
            <person name="Krigas N."/>
            <person name="Grigoriadou K."/>
            <person name="Maloupa E."/>
            <person name="Willems A."/>
        </authorList>
    </citation>
    <scope>NUCLEOTIDE SEQUENCE</scope>
    <source>
        <strain evidence="9">LMG 31228</strain>
    </source>
</reference>
<dbReference type="FunFam" id="1.20.1640.10:FF:000001">
    <property type="entry name" value="Efflux pump membrane transporter"/>
    <property type="match status" value="1"/>
</dbReference>
<feature type="transmembrane region" description="Helical" evidence="8">
    <location>
        <begin position="854"/>
        <end position="874"/>
    </location>
</feature>
<dbReference type="Pfam" id="PF00873">
    <property type="entry name" value="ACR_tran"/>
    <property type="match status" value="1"/>
</dbReference>
<feature type="transmembrane region" description="Helical" evidence="8">
    <location>
        <begin position="907"/>
        <end position="932"/>
    </location>
</feature>
<dbReference type="Gene3D" id="1.20.1640.10">
    <property type="entry name" value="Multidrug efflux transporter AcrB transmembrane domain"/>
    <property type="match status" value="2"/>
</dbReference>
<comment type="caution">
    <text evidence="9">The sequence shown here is derived from an EMBL/GenBank/DDBJ whole genome shotgun (WGS) entry which is preliminary data.</text>
</comment>
<keyword evidence="3" id="KW-1003">Cell membrane</keyword>
<dbReference type="SUPFAM" id="SSF82693">
    <property type="entry name" value="Multidrug efflux transporter AcrB pore domain, PN1, PN2, PC1 and PC2 subdomains"/>
    <property type="match status" value="3"/>
</dbReference>
<dbReference type="EMBL" id="JAAEDL010000013">
    <property type="protein sequence ID" value="MBR0681632.1"/>
    <property type="molecule type" value="Genomic_DNA"/>
</dbReference>
<dbReference type="RefSeq" id="WP_211847165.1">
    <property type="nucleotide sequence ID" value="NZ_JAAEDL010000013.1"/>
</dbReference>
<evidence type="ECO:0000256" key="5">
    <source>
        <dbReference type="ARBA" id="ARBA00022692"/>
    </source>
</evidence>
<dbReference type="Gene3D" id="3.30.2090.10">
    <property type="entry name" value="Multidrug efflux transporter AcrB TolC docking domain, DN and DC subdomains"/>
    <property type="match status" value="2"/>
</dbReference>
<keyword evidence="4" id="KW-0997">Cell inner membrane</keyword>
<feature type="transmembrane region" description="Helical" evidence="8">
    <location>
        <begin position="953"/>
        <end position="972"/>
    </location>
</feature>
<keyword evidence="7 8" id="KW-0472">Membrane</keyword>
<evidence type="ECO:0000256" key="1">
    <source>
        <dbReference type="ARBA" id="ARBA00004429"/>
    </source>
</evidence>
<feature type="transmembrane region" description="Helical" evidence="8">
    <location>
        <begin position="524"/>
        <end position="546"/>
    </location>
</feature>
<dbReference type="Gene3D" id="3.30.70.1440">
    <property type="entry name" value="Multidrug efflux transporter AcrB pore domain"/>
    <property type="match status" value="1"/>
</dbReference>
<keyword evidence="6 8" id="KW-1133">Transmembrane helix</keyword>
<accession>A0A9X9XD46</accession>
<dbReference type="PANTHER" id="PTHR32063">
    <property type="match status" value="1"/>
</dbReference>
<dbReference type="PRINTS" id="PR00702">
    <property type="entry name" value="ACRIFLAVINRP"/>
</dbReference>
<reference evidence="9" key="1">
    <citation type="submission" date="2020-01" db="EMBL/GenBank/DDBJ databases">
        <authorList>
            <person name="Rat A."/>
        </authorList>
    </citation>
    <scope>NUCLEOTIDE SEQUENCE</scope>
    <source>
        <strain evidence="9">LMG 31228</strain>
    </source>
</reference>
<keyword evidence="2" id="KW-0813">Transport</keyword>
<dbReference type="InterPro" id="IPR027463">
    <property type="entry name" value="AcrB_DN_DC_subdom"/>
</dbReference>
<evidence type="ECO:0000313" key="9">
    <source>
        <dbReference type="EMBL" id="MBR0681632.1"/>
    </source>
</evidence>
<dbReference type="AlphaFoldDB" id="A0A9X9XD46"/>
<organism evidence="9 10">
    <name type="scientific">Neoroseomonas eburnea</name>
    <dbReference type="NCBI Taxonomy" id="1346889"/>
    <lineage>
        <taxon>Bacteria</taxon>
        <taxon>Pseudomonadati</taxon>
        <taxon>Pseudomonadota</taxon>
        <taxon>Alphaproteobacteria</taxon>
        <taxon>Acetobacterales</taxon>
        <taxon>Acetobacteraceae</taxon>
        <taxon>Neoroseomonas</taxon>
    </lineage>
</organism>
<feature type="transmembrane region" description="Helical" evidence="8">
    <location>
        <begin position="12"/>
        <end position="30"/>
    </location>
</feature>
<name>A0A9X9XD46_9PROT</name>
<dbReference type="GO" id="GO:0042910">
    <property type="term" value="F:xenobiotic transmembrane transporter activity"/>
    <property type="evidence" value="ECO:0007669"/>
    <property type="project" value="TreeGrafter"/>
</dbReference>
<evidence type="ECO:0000256" key="2">
    <source>
        <dbReference type="ARBA" id="ARBA00022448"/>
    </source>
</evidence>
<dbReference type="Gene3D" id="3.30.70.1430">
    <property type="entry name" value="Multidrug efflux transporter AcrB pore domain"/>
    <property type="match status" value="2"/>
</dbReference>
<dbReference type="Gene3D" id="3.30.70.1320">
    <property type="entry name" value="Multidrug efflux transporter AcrB pore domain like"/>
    <property type="match status" value="1"/>
</dbReference>
<feature type="transmembrane region" description="Helical" evidence="8">
    <location>
        <begin position="463"/>
        <end position="481"/>
    </location>
</feature>
<proteinExistence type="predicted"/>
<evidence type="ECO:0000313" key="10">
    <source>
        <dbReference type="Proteomes" id="UP001138709"/>
    </source>
</evidence>
<protein>
    <submittedName>
        <fullName evidence="9">Efflux RND transporter permease subunit</fullName>
    </submittedName>
</protein>
<keyword evidence="10" id="KW-1185">Reference proteome</keyword>
<feature type="transmembrane region" description="Helical" evidence="8">
    <location>
        <begin position="360"/>
        <end position="380"/>
    </location>
</feature>
<evidence type="ECO:0000256" key="8">
    <source>
        <dbReference type="SAM" id="Phobius"/>
    </source>
</evidence>
<dbReference type="PANTHER" id="PTHR32063:SF14">
    <property type="entry name" value="BLL4319 PROTEIN"/>
    <property type="match status" value="1"/>
</dbReference>
<feature type="transmembrane region" description="Helical" evidence="8">
    <location>
        <begin position="336"/>
        <end position="353"/>
    </location>
</feature>
<sequence length="1047" mass="113335">MVLSDVSIKRPVFATVISLLLTVLGLFALLRMPIREYPAIDPPIIQITTTYTGASAPVVDSQITEILEGAVAGIEGIKTISSQSRDERSQITLEFRLTRNVDSAANDVRDRVARALARMPEQADTPVVAKVDGDSRPILWIALASDRLSPLDLTDIARRRIVDRLAIVEGVAQVIISGERRFAMRIWLDRQAMAARNLTVQDIEEAIRRENVELPGGRIESTARELTVRTDTRMSRPEQFREVVVVRGAGGAQVLLGEVARIEVAAEDTRGAYRINGRPAIGLGILRQSTANTLSVANGVKAEMELIRPSLPEGVDVMTGYDESLFISQSIYEVEHALMIALLLVIGVIFLFLRSVRATIIPAVAIPVSIIASFIAMAALGFSVNVLTLLGLVLAIGLVVDDAIVVLENIHRRIEEGEEPLLASLYGAREIAFAVVATTLVLISVFVPLSFMGGNTGRLFTEFGLALAASVLFSGLIALTLTPMMCSKLLKPHQGETWLVRLTEPFFLGMNNLLRWTLDRALRAPLLVLGASALLSAFAVVLYTALPKEFAPTEDRGVVIIPTTGPEGASFPYTIEHVMQIERLLQRYVESGEATAVFATVGGFQRPAIGNVANIFIRLAPWAQRTRKQQQIAAEVFPAIAAVPGVRGFALNPPSLGQRGFQPPVQFVIGGPDYDTLIQWRDRFLERARENPRLLNLDHNFKETKPEVRVEIDRRKAADLGISIAAVGRTIETMMGSREVTTYVVGGQEYKVLLQAPDDLRLSPYDLQNVFVRTASGGLVPLSNVVTLSERARAQTLAREDRVRAITITASLAPGYSLGDALDFLDGVAREVLPAEARIAYRGQSLEFRESSGALYVTFAMALLVVFLVLAAQFESFIHPFVILLSTPLAVTGGLLALWWTGQSLNVFSQIGMILLIGLMAKNGILVVEFANQLRDRGMTVREAVLEASVVRLRPILMTSIATVLGAVPLAIATGAGAESRSALGVVIVGGITLSTFVTLYAVPALYLLLAPYTRPIGAIAAKLAALEARQGAGPDKGHGHGPQPAE</sequence>
<dbReference type="Proteomes" id="UP001138709">
    <property type="component" value="Unassembled WGS sequence"/>
</dbReference>